<protein>
    <submittedName>
        <fullName evidence="1">Uncharacterized protein</fullName>
    </submittedName>
</protein>
<dbReference type="AlphaFoldDB" id="A0A1I4PTM8"/>
<proteinExistence type="predicted"/>
<dbReference type="RefSeq" id="WP_092044011.1">
    <property type="nucleotide sequence ID" value="NZ_FOTK01000026.1"/>
</dbReference>
<accession>A0A1I4PTM8</accession>
<organism evidence="1 2">
    <name type="scientific">Methylobacterium pseudosasicola</name>
    <dbReference type="NCBI Taxonomy" id="582667"/>
    <lineage>
        <taxon>Bacteria</taxon>
        <taxon>Pseudomonadati</taxon>
        <taxon>Pseudomonadota</taxon>
        <taxon>Alphaproteobacteria</taxon>
        <taxon>Hyphomicrobiales</taxon>
        <taxon>Methylobacteriaceae</taxon>
        <taxon>Methylobacterium</taxon>
    </lineage>
</organism>
<evidence type="ECO:0000313" key="1">
    <source>
        <dbReference type="EMBL" id="SFM30860.1"/>
    </source>
</evidence>
<dbReference type="EMBL" id="FOTK01000026">
    <property type="protein sequence ID" value="SFM30860.1"/>
    <property type="molecule type" value="Genomic_DNA"/>
</dbReference>
<dbReference type="OrthoDB" id="7998453at2"/>
<name>A0A1I4PTM8_9HYPH</name>
<dbReference type="InterPro" id="IPR058002">
    <property type="entry name" value="Gp82"/>
</dbReference>
<keyword evidence="2" id="KW-1185">Reference proteome</keyword>
<dbReference type="Pfam" id="PF25735">
    <property type="entry name" value="Phage_L5_gp82"/>
    <property type="match status" value="1"/>
</dbReference>
<reference evidence="2" key="1">
    <citation type="submission" date="2016-10" db="EMBL/GenBank/DDBJ databases">
        <authorList>
            <person name="Varghese N."/>
            <person name="Submissions S."/>
        </authorList>
    </citation>
    <scope>NUCLEOTIDE SEQUENCE [LARGE SCALE GENOMIC DNA]</scope>
    <source>
        <strain evidence="2">BL36</strain>
    </source>
</reference>
<dbReference type="Proteomes" id="UP000199048">
    <property type="component" value="Unassembled WGS sequence"/>
</dbReference>
<dbReference type="STRING" id="582667.SAMN05192568_102642"/>
<gene>
    <name evidence="1" type="ORF">SAMN05192568_102642</name>
</gene>
<evidence type="ECO:0000313" key="2">
    <source>
        <dbReference type="Proteomes" id="UP000199048"/>
    </source>
</evidence>
<sequence length="121" mass="12946">MPTARAGVKAYRNLTRRAWSLRVDGRVVGHVPAIALAGVTFRASEASRLRCLRTGSRDVHAVARGLPLVGVPRPPGAFRFHYRLSAPGFRLADGTPISSAAAVWLEADGTAWCLAPRSGFP</sequence>